<dbReference type="Pfam" id="PF13440">
    <property type="entry name" value="Polysacc_synt_3"/>
    <property type="match status" value="1"/>
</dbReference>
<dbReference type="GO" id="GO:0005886">
    <property type="term" value="C:plasma membrane"/>
    <property type="evidence" value="ECO:0007669"/>
    <property type="project" value="UniProtKB-SubCell"/>
</dbReference>
<feature type="transmembrane region" description="Helical" evidence="7">
    <location>
        <begin position="88"/>
        <end position="110"/>
    </location>
</feature>
<sequence length="416" mass="42984">MSHAPFLSSPFLRHLAAYGASEIAAKASRLLVVVAVSRALDPAAIGVAAAALAVSDILKALTENGIVQKVIAADPDALEATCATAHRLGWAWCLGLCLVQLTVAALLWATGGSLSLAGLVAILALEYLFMPGGLVSCGLAMRAGLMRQTAVICGAQVVGANLISVALVLAWPSPAALVLPKVLTAPIWLAAMRRLRPWRRDRTQPRAPVGPFLTFGAAILGVEVLRALRMQADKLVVGAMLGAEALGLWFLAFNAGLSLATSFSVAFATVLFPHLCRAEDRRVALRQAALVGLVLVTPVVALQALLSPVYVPLLYGGAWEGIAGLVALLCLAAIPATLWSAAAQWLRAEGRAGTELALTAAFTLALVLNTVLLAPRGLVAIAIGYLIAAVALQGGAALLALAGGRRPMSPLRIRSA</sequence>
<evidence type="ECO:0000256" key="5">
    <source>
        <dbReference type="ARBA" id="ARBA00022989"/>
    </source>
</evidence>
<feature type="transmembrane region" description="Helical" evidence="7">
    <location>
        <begin position="151"/>
        <end position="171"/>
    </location>
</feature>
<proteinExistence type="inferred from homology"/>
<dbReference type="Proteomes" id="UP000023430">
    <property type="component" value="Unassembled WGS sequence"/>
</dbReference>
<reference evidence="8 9" key="1">
    <citation type="submission" date="2014-01" db="EMBL/GenBank/DDBJ databases">
        <title>Roseivivax isoporae LMG 25204 Genome Sequencing.</title>
        <authorList>
            <person name="Lai Q."/>
            <person name="Li G."/>
            <person name="Shao Z."/>
        </authorList>
    </citation>
    <scope>NUCLEOTIDE SEQUENCE [LARGE SCALE GENOMIC DNA]</scope>
    <source>
        <strain evidence="8 9">LMG 25204</strain>
    </source>
</reference>
<accession>X7F646</accession>
<feature type="transmembrane region" description="Helical" evidence="7">
    <location>
        <begin position="354"/>
        <end position="372"/>
    </location>
</feature>
<comment type="similarity">
    <text evidence="2">Belongs to the polysaccharide synthase family.</text>
</comment>
<evidence type="ECO:0000256" key="4">
    <source>
        <dbReference type="ARBA" id="ARBA00022692"/>
    </source>
</evidence>
<keyword evidence="9" id="KW-1185">Reference proteome</keyword>
<name>X7F646_9RHOB</name>
<evidence type="ECO:0000313" key="8">
    <source>
        <dbReference type="EMBL" id="ETX28223.1"/>
    </source>
</evidence>
<dbReference type="eggNOG" id="COG2244">
    <property type="taxonomic scope" value="Bacteria"/>
</dbReference>
<evidence type="ECO:0000256" key="2">
    <source>
        <dbReference type="ARBA" id="ARBA00007430"/>
    </source>
</evidence>
<dbReference type="STRING" id="1449351.RISW2_08915"/>
<gene>
    <name evidence="8" type="ORF">RISW2_08915</name>
</gene>
<comment type="caution">
    <text evidence="8">The sequence shown here is derived from an EMBL/GenBank/DDBJ whole genome shotgun (WGS) entry which is preliminary data.</text>
</comment>
<dbReference type="AlphaFoldDB" id="X7F646"/>
<dbReference type="InterPro" id="IPR050833">
    <property type="entry name" value="Poly_Biosynth_Transport"/>
</dbReference>
<dbReference type="RefSeq" id="WP_051492044.1">
    <property type="nucleotide sequence ID" value="NZ_JAME01000021.1"/>
</dbReference>
<dbReference type="PANTHER" id="PTHR30250:SF10">
    <property type="entry name" value="LIPOPOLYSACCHARIDE BIOSYNTHESIS PROTEIN WZXC"/>
    <property type="match status" value="1"/>
</dbReference>
<feature type="transmembrane region" description="Helical" evidence="7">
    <location>
        <begin position="322"/>
        <end position="342"/>
    </location>
</feature>
<feature type="transmembrane region" description="Helical" evidence="7">
    <location>
        <begin position="288"/>
        <end position="310"/>
    </location>
</feature>
<comment type="subcellular location">
    <subcellularLocation>
        <location evidence="1">Cell membrane</location>
        <topology evidence="1">Multi-pass membrane protein</topology>
    </subcellularLocation>
</comment>
<dbReference type="OrthoDB" id="9770347at2"/>
<organism evidence="8 9">
    <name type="scientific">Roseivivax isoporae LMG 25204</name>
    <dbReference type="NCBI Taxonomy" id="1449351"/>
    <lineage>
        <taxon>Bacteria</taxon>
        <taxon>Pseudomonadati</taxon>
        <taxon>Pseudomonadota</taxon>
        <taxon>Alphaproteobacteria</taxon>
        <taxon>Rhodobacterales</taxon>
        <taxon>Roseobacteraceae</taxon>
        <taxon>Roseivivax</taxon>
    </lineage>
</organism>
<evidence type="ECO:0000256" key="7">
    <source>
        <dbReference type="SAM" id="Phobius"/>
    </source>
</evidence>
<feature type="transmembrane region" description="Helical" evidence="7">
    <location>
        <begin position="116"/>
        <end position="139"/>
    </location>
</feature>
<evidence type="ECO:0000256" key="1">
    <source>
        <dbReference type="ARBA" id="ARBA00004651"/>
    </source>
</evidence>
<keyword evidence="4 7" id="KW-0812">Transmembrane</keyword>
<feature type="transmembrane region" description="Helical" evidence="7">
    <location>
        <begin position="248"/>
        <end position="276"/>
    </location>
</feature>
<evidence type="ECO:0000256" key="3">
    <source>
        <dbReference type="ARBA" id="ARBA00022475"/>
    </source>
</evidence>
<protein>
    <submittedName>
        <fullName evidence="8">Polysaccharide biosynthesis protein</fullName>
    </submittedName>
</protein>
<evidence type="ECO:0000256" key="6">
    <source>
        <dbReference type="ARBA" id="ARBA00023136"/>
    </source>
</evidence>
<dbReference type="EMBL" id="JAME01000021">
    <property type="protein sequence ID" value="ETX28223.1"/>
    <property type="molecule type" value="Genomic_DNA"/>
</dbReference>
<keyword evidence="5 7" id="KW-1133">Transmembrane helix</keyword>
<keyword evidence="6 7" id="KW-0472">Membrane</keyword>
<evidence type="ECO:0000313" key="9">
    <source>
        <dbReference type="Proteomes" id="UP000023430"/>
    </source>
</evidence>
<dbReference type="PANTHER" id="PTHR30250">
    <property type="entry name" value="PST FAMILY PREDICTED COLANIC ACID TRANSPORTER"/>
    <property type="match status" value="1"/>
</dbReference>
<feature type="transmembrane region" description="Helical" evidence="7">
    <location>
        <begin position="378"/>
        <end position="402"/>
    </location>
</feature>
<keyword evidence="3" id="KW-1003">Cell membrane</keyword>
<feature type="transmembrane region" description="Helical" evidence="7">
    <location>
        <begin position="177"/>
        <end position="195"/>
    </location>
</feature>